<dbReference type="STRING" id="626937.HMPREF3293_00608"/>
<protein>
    <recommendedName>
        <fullName evidence="4">tRNA pseudouridine synthase A</fullName>
        <ecNumber evidence="4">5.4.99.12</ecNumber>
    </recommendedName>
    <alternativeName>
        <fullName evidence="4">tRNA pseudouridine(38-40) synthase</fullName>
    </alternativeName>
    <alternativeName>
        <fullName evidence="4">tRNA pseudouridylate synthase I</fullName>
    </alternativeName>
    <alternativeName>
        <fullName evidence="4">tRNA-uridine isomerase I</fullName>
    </alternativeName>
</protein>
<dbReference type="OrthoDB" id="9811823at2"/>
<keyword evidence="2 4" id="KW-0819">tRNA processing</keyword>
<dbReference type="Gene3D" id="3.30.70.660">
    <property type="entry name" value="Pseudouridine synthase I, catalytic domain, C-terminal subdomain"/>
    <property type="match status" value="1"/>
</dbReference>
<feature type="domain" description="Pseudouridine synthase I TruA alpha/beta" evidence="8">
    <location>
        <begin position="143"/>
        <end position="246"/>
    </location>
</feature>
<dbReference type="InterPro" id="IPR020094">
    <property type="entry name" value="TruA/RsuA/RluB/E/F_N"/>
</dbReference>
<reference evidence="9 10" key="1">
    <citation type="submission" date="2016-02" db="EMBL/GenBank/DDBJ databases">
        <authorList>
            <person name="Wen L."/>
            <person name="He K."/>
            <person name="Yang H."/>
        </authorList>
    </citation>
    <scope>NUCLEOTIDE SEQUENCE [LARGE SCALE GENOMIC DNA]</scope>
    <source>
        <strain evidence="9 10">DSM 22607</strain>
    </source>
</reference>
<dbReference type="Proteomes" id="UP000070366">
    <property type="component" value="Unassembled WGS sequence"/>
</dbReference>
<dbReference type="GO" id="GO:0160147">
    <property type="term" value="F:tRNA pseudouridine(38-40) synthase activity"/>
    <property type="evidence" value="ECO:0007669"/>
    <property type="project" value="UniProtKB-EC"/>
</dbReference>
<dbReference type="EMBL" id="LSZW01000040">
    <property type="protein sequence ID" value="KXK66565.1"/>
    <property type="molecule type" value="Genomic_DNA"/>
</dbReference>
<keyword evidence="3 4" id="KW-0413">Isomerase</keyword>
<dbReference type="InterPro" id="IPR020095">
    <property type="entry name" value="PsdUridine_synth_TruA_C"/>
</dbReference>
<proteinExistence type="inferred from homology"/>
<comment type="caution">
    <text evidence="9">The sequence shown here is derived from an EMBL/GenBank/DDBJ whole genome shotgun (WGS) entry which is preliminary data.</text>
</comment>
<evidence type="ECO:0000256" key="7">
    <source>
        <dbReference type="RuleBase" id="RU003792"/>
    </source>
</evidence>
<comment type="caution">
    <text evidence="4">Lacks conserved residue(s) required for the propagation of feature annotation.</text>
</comment>
<dbReference type="AlphaFoldDB" id="A0A136Q7A9"/>
<feature type="active site" description="Nucleophile" evidence="4 5">
    <location>
        <position position="52"/>
    </location>
</feature>
<dbReference type="EC" id="5.4.99.12" evidence="4"/>
<dbReference type="GO" id="GO:0003723">
    <property type="term" value="F:RNA binding"/>
    <property type="evidence" value="ECO:0007669"/>
    <property type="project" value="InterPro"/>
</dbReference>
<dbReference type="Gene3D" id="3.30.70.580">
    <property type="entry name" value="Pseudouridine synthase I, catalytic domain, N-terminal subdomain"/>
    <property type="match status" value="1"/>
</dbReference>
<comment type="function">
    <text evidence="4">Formation of pseudouridine at positions 38, 39 and 40 in the anticodon stem and loop of transfer RNAs.</text>
</comment>
<dbReference type="InterPro" id="IPR020097">
    <property type="entry name" value="PsdUridine_synth_TruA_a/b_dom"/>
</dbReference>
<dbReference type="PANTHER" id="PTHR11142:SF0">
    <property type="entry name" value="TRNA PSEUDOURIDINE SYNTHASE-LIKE 1"/>
    <property type="match status" value="1"/>
</dbReference>
<evidence type="ECO:0000256" key="5">
    <source>
        <dbReference type="PIRSR" id="PIRSR001430-1"/>
    </source>
</evidence>
<evidence type="ECO:0000256" key="2">
    <source>
        <dbReference type="ARBA" id="ARBA00022694"/>
    </source>
</evidence>
<feature type="domain" description="Pseudouridine synthase I TruA alpha/beta" evidence="8">
    <location>
        <begin position="7"/>
        <end position="103"/>
    </location>
</feature>
<comment type="subunit">
    <text evidence="4">Homodimer.</text>
</comment>
<dbReference type="FunFam" id="3.30.70.580:FF:000001">
    <property type="entry name" value="tRNA pseudouridine synthase A"/>
    <property type="match status" value="1"/>
</dbReference>
<evidence type="ECO:0000259" key="8">
    <source>
        <dbReference type="Pfam" id="PF01416"/>
    </source>
</evidence>
<evidence type="ECO:0000256" key="6">
    <source>
        <dbReference type="PIRSR" id="PIRSR001430-2"/>
    </source>
</evidence>
<dbReference type="HAMAP" id="MF_00171">
    <property type="entry name" value="TruA"/>
    <property type="match status" value="1"/>
</dbReference>
<dbReference type="PATRIC" id="fig|626937.4.peg.599"/>
<dbReference type="CDD" id="cd02570">
    <property type="entry name" value="PseudoU_synth_EcTruA"/>
    <property type="match status" value="1"/>
</dbReference>
<dbReference type="RefSeq" id="WP_066522672.1">
    <property type="nucleotide sequence ID" value="NZ_CABMOF010000009.1"/>
</dbReference>
<keyword evidence="10" id="KW-1185">Reference proteome</keyword>
<sequence length="252" mass="27709">MKRIALIVEYDGTNYCGWQIQKNGVSVQQKLEEALEKALGAKTPAVGAGRTDARVHALGQVAHFDAETDIPPDKFFYVLNTLLPDDIRIKKSFAAPEGFHARFSAKGKHYQYRIRNTREKGAVDRLYTMFVPVPLDVARMREAAAYIEGEHDFAAFCAAGSDLKGTTVRTVYSVDVAKDGDYITIDVKGSGFLYNMVRIIAGTLVAVGKGKLTPEEVGAAIAAKDRKLAGATAQAQGLFLIEVYYEFFHNSY</sequence>
<dbReference type="InterPro" id="IPR020103">
    <property type="entry name" value="PsdUridine_synth_cat_dom_sf"/>
</dbReference>
<gene>
    <name evidence="4" type="primary">truA</name>
    <name evidence="9" type="ORF">HMPREF3293_00608</name>
</gene>
<comment type="catalytic activity">
    <reaction evidence="4 7">
        <text>uridine(38/39/40) in tRNA = pseudouridine(38/39/40) in tRNA</text>
        <dbReference type="Rhea" id="RHEA:22376"/>
        <dbReference type="Rhea" id="RHEA-COMP:10085"/>
        <dbReference type="Rhea" id="RHEA-COMP:10087"/>
        <dbReference type="ChEBI" id="CHEBI:65314"/>
        <dbReference type="ChEBI" id="CHEBI:65315"/>
        <dbReference type="EC" id="5.4.99.12"/>
    </reaction>
</comment>
<dbReference type="NCBIfam" id="TIGR00071">
    <property type="entry name" value="hisT_truA"/>
    <property type="match status" value="1"/>
</dbReference>
<feature type="binding site" evidence="4 6">
    <location>
        <position position="110"/>
    </location>
    <ligand>
        <name>substrate</name>
    </ligand>
</feature>
<evidence type="ECO:0000256" key="3">
    <source>
        <dbReference type="ARBA" id="ARBA00023235"/>
    </source>
</evidence>
<dbReference type="PANTHER" id="PTHR11142">
    <property type="entry name" value="PSEUDOURIDYLATE SYNTHASE"/>
    <property type="match status" value="1"/>
</dbReference>
<evidence type="ECO:0000256" key="1">
    <source>
        <dbReference type="ARBA" id="ARBA00009375"/>
    </source>
</evidence>
<dbReference type="GO" id="GO:0031119">
    <property type="term" value="P:tRNA pseudouridine synthesis"/>
    <property type="evidence" value="ECO:0007669"/>
    <property type="project" value="UniProtKB-UniRule"/>
</dbReference>
<dbReference type="PIRSF" id="PIRSF001430">
    <property type="entry name" value="tRNA_psdUrid_synth"/>
    <property type="match status" value="1"/>
</dbReference>
<evidence type="ECO:0000313" key="10">
    <source>
        <dbReference type="Proteomes" id="UP000070366"/>
    </source>
</evidence>
<dbReference type="KEGG" id="cmiu:B1H56_10070"/>
<organism evidence="9 10">
    <name type="scientific">Christensenella minuta</name>
    <dbReference type="NCBI Taxonomy" id="626937"/>
    <lineage>
        <taxon>Bacteria</taxon>
        <taxon>Bacillati</taxon>
        <taxon>Bacillota</taxon>
        <taxon>Clostridia</taxon>
        <taxon>Christensenellales</taxon>
        <taxon>Christensenellaceae</taxon>
        <taxon>Christensenella</taxon>
    </lineage>
</organism>
<evidence type="ECO:0000313" key="9">
    <source>
        <dbReference type="EMBL" id="KXK66565.1"/>
    </source>
</evidence>
<dbReference type="InterPro" id="IPR001406">
    <property type="entry name" value="PsdUridine_synth_TruA"/>
</dbReference>
<comment type="similarity">
    <text evidence="1 4 7">Belongs to the tRNA pseudouridine synthase TruA family.</text>
</comment>
<dbReference type="SUPFAM" id="SSF55120">
    <property type="entry name" value="Pseudouridine synthase"/>
    <property type="match status" value="1"/>
</dbReference>
<dbReference type="Pfam" id="PF01416">
    <property type="entry name" value="PseudoU_synth_1"/>
    <property type="match status" value="2"/>
</dbReference>
<accession>A0A136Q7A9</accession>
<evidence type="ECO:0000256" key="4">
    <source>
        <dbReference type="HAMAP-Rule" id="MF_00171"/>
    </source>
</evidence>
<name>A0A136Q7A9_9FIRM</name>